<keyword evidence="3" id="KW-0862">Zinc</keyword>
<dbReference type="SMART" id="SM00333">
    <property type="entry name" value="TUDOR"/>
    <property type="match status" value="5"/>
</dbReference>
<dbReference type="PROSITE" id="PS50865">
    <property type="entry name" value="ZF_MYND_2"/>
    <property type="match status" value="1"/>
</dbReference>
<evidence type="ECO:0000256" key="1">
    <source>
        <dbReference type="ARBA" id="ARBA00022723"/>
    </source>
</evidence>
<protein>
    <recommendedName>
        <fullName evidence="13">Tudor domain-containing protein 1</fullName>
    </recommendedName>
</protein>
<evidence type="ECO:0000256" key="5">
    <source>
        <dbReference type="PROSITE-ProRule" id="PRU00134"/>
    </source>
</evidence>
<dbReference type="Gene3D" id="3.30.70.330">
    <property type="match status" value="1"/>
</dbReference>
<evidence type="ECO:0008006" key="13">
    <source>
        <dbReference type="Google" id="ProtNLM"/>
    </source>
</evidence>
<feature type="compositionally biased region" description="Basic and acidic residues" evidence="7">
    <location>
        <begin position="470"/>
        <end position="480"/>
    </location>
</feature>
<feature type="region of interest" description="Disordered" evidence="7">
    <location>
        <begin position="361"/>
        <end position="489"/>
    </location>
</feature>
<dbReference type="InterPro" id="IPR012677">
    <property type="entry name" value="Nucleotide-bd_a/b_plait_sf"/>
</dbReference>
<dbReference type="SUPFAM" id="SSF144232">
    <property type="entry name" value="HIT/MYND zinc finger-like"/>
    <property type="match status" value="1"/>
</dbReference>
<keyword evidence="4 6" id="KW-0694">RNA-binding</keyword>
<dbReference type="GO" id="GO:0005737">
    <property type="term" value="C:cytoplasm"/>
    <property type="evidence" value="ECO:0007669"/>
    <property type="project" value="UniProtKB-ARBA"/>
</dbReference>
<dbReference type="CDD" id="cd00590">
    <property type="entry name" value="RRM_SF"/>
    <property type="match status" value="1"/>
</dbReference>
<dbReference type="OMA" id="KRWYRAC"/>
<evidence type="ECO:0000256" key="4">
    <source>
        <dbReference type="ARBA" id="ARBA00022884"/>
    </source>
</evidence>
<evidence type="ECO:0000259" key="9">
    <source>
        <dbReference type="PROSITE" id="PS50304"/>
    </source>
</evidence>
<dbReference type="Gene3D" id="6.10.140.2220">
    <property type="match status" value="1"/>
</dbReference>
<dbReference type="KEGG" id="clec:106673878"/>
<keyword evidence="2 5" id="KW-0863">Zinc-finger</keyword>
<dbReference type="InterPro" id="IPR035979">
    <property type="entry name" value="RBD_domain_sf"/>
</dbReference>
<sequence length="1416" mass="160063">MNGLGRGRLMEENFDPMAEDYNDESFNSYSQGPGAAVKQTCQVERRRQREPTPYLKLHVSNIPNALTEKAVRCIFEVYGEVISVYVHNRPPTSKWAFVEYEHIDEAQRAIAGINRKPPHFLSVKFSKETSEKVEKDSADSSMVTTNTSFDKQPDKVFVKTQSGRGRLPPMTGLRPKSFKCNMTNIEKYYNQELQPDNYDEGQFNLFDAPDSVTLANEAIAMTINHPTKPQGVMGRGFSAPSNNKFIHPMDTYRIPKRTPEEEQKIMDYVDKQTKYCEVAEYPPDIVLPVNHGNCQYCHKPSMHVCSVCKAWYCSFTCIRLDWPKHKLECTMKTVVFTQDGNMLYKSEDISDFINQKNSFQRENNFGRNHPANQNNENRRQDNRRNQPNDMKRQSANYHQSKNRSSLSEHQSDTDSTRTSDMEGRQNPNNSFKKKSQNGARGMFKNNHPKTANKHGFGNRNQPAEPTVVIKKPDSDKDDYQKAPSPAQKKTLPIPTNLFTEVYISNIEGSTYWVYKKENLVEQERITTKLMEYCNDPKVVSDPNLMTKCCAPFAGAWYRAKILSKSDKSAKVLFIDFGNECEIQLNEMKRVPKDLISIKPLSFKIKFVEGTPNTETFEVDQLISIKAVKMENDHCEVQIKGGPGPKLESEAIVPSDDASFKKNLPISSVNFVPVKIVVTEQPDEYWVVLEDDFINLCKIGCSLNVHSSVTIAEPVLNETYVVKYDSVWCRAKVTNLNPLTVFYIDYGNSDIVKLEELHPMPINLKNIPPMAIKIKLAKGTPSEYTGLENTNILNVKAVKAVHNGMVIVHVAGVIYPDLSEEPEAAIPRRPNSDQTVKKRMNHVIYLTEDNATNVMIEVRKVMNENCITGSIVLNVDEHNMNILKYMTNDKIHKLLSNSKPNLNFKPSLGDVVSAKIGRDWYRGYIMVKHPGKIKVALTDYGLVVVPDALSPLPQEVKSIAESSVRCIFSTPVPKMSELIGEKFKLCNIKKEVGKLIGELDKYGNVEIFPWEPLVEDAGLNAVKLASGSKVYLSSFHSPHALYVRSAEHSDLLALSELLQDVAGHCQKTPSLDRKPWCGEFLCCRFSEDGNYYRAQVFRKIGDKYQVNFVDYGNIETVSLQDMKPLTDSLKAVPSFAVKVGLKGIPGSIFNRDAIHILNEIALNEVPLHLTYSKSLGEVTLTMDTLKDGSEVNEMIHKAMLPTWLSKNTKNYTAPFMVTDVRHEKWEIGQKLKLMVVVASSHKQLLVINEESPVFGTIMTVVTPKINEYCNQGDEGAYNPRLNEICLAKYKDEETADVSWYRAICTQPQVNSSHIFFIDFGNYGEVYHKDIRKMPPDFMDEPAVLKSCRVYGLSDNLPDNTKELIKSSLENNSISATVIEDYEDGSGVVFVPEVNKILQQNGLPLINPQPVISEAAVS</sequence>
<feature type="domain" description="Tudor" evidence="9">
    <location>
        <begin position="707"/>
        <end position="766"/>
    </location>
</feature>
<dbReference type="Pfam" id="PF00076">
    <property type="entry name" value="RRM_1"/>
    <property type="match status" value="1"/>
</dbReference>
<feature type="domain" description="Tudor" evidence="9">
    <location>
        <begin position="1074"/>
        <end position="1131"/>
    </location>
</feature>
<evidence type="ECO:0000313" key="12">
    <source>
        <dbReference type="Proteomes" id="UP000494040"/>
    </source>
</evidence>
<dbReference type="PROSITE" id="PS50102">
    <property type="entry name" value="RRM"/>
    <property type="match status" value="1"/>
</dbReference>
<proteinExistence type="predicted"/>
<dbReference type="PANTHER" id="PTHR22948:SF29">
    <property type="entry name" value="FI02030P-RELATED"/>
    <property type="match status" value="1"/>
</dbReference>
<dbReference type="Proteomes" id="UP000494040">
    <property type="component" value="Unassembled WGS sequence"/>
</dbReference>
<evidence type="ECO:0000256" key="2">
    <source>
        <dbReference type="ARBA" id="ARBA00022771"/>
    </source>
</evidence>
<feature type="compositionally biased region" description="Polar residues" evidence="7">
    <location>
        <begin position="393"/>
        <end position="408"/>
    </location>
</feature>
<keyword evidence="12" id="KW-1185">Reference proteome</keyword>
<dbReference type="EnsemblMetazoa" id="XM_014406250.2">
    <property type="protein sequence ID" value="XP_014261736.1"/>
    <property type="gene ID" value="LOC106673878"/>
</dbReference>
<reference evidence="11" key="1">
    <citation type="submission" date="2022-01" db="UniProtKB">
        <authorList>
            <consortium name="EnsemblMetazoa"/>
        </authorList>
    </citation>
    <scope>IDENTIFICATION</scope>
</reference>
<dbReference type="Gene3D" id="2.30.30.140">
    <property type="match status" value="5"/>
</dbReference>
<organism evidence="11 12">
    <name type="scientific">Cimex lectularius</name>
    <name type="common">Bed bug</name>
    <name type="synonym">Acanthia lectularia</name>
    <dbReference type="NCBI Taxonomy" id="79782"/>
    <lineage>
        <taxon>Eukaryota</taxon>
        <taxon>Metazoa</taxon>
        <taxon>Ecdysozoa</taxon>
        <taxon>Arthropoda</taxon>
        <taxon>Hexapoda</taxon>
        <taxon>Insecta</taxon>
        <taxon>Pterygota</taxon>
        <taxon>Neoptera</taxon>
        <taxon>Paraneoptera</taxon>
        <taxon>Hemiptera</taxon>
        <taxon>Heteroptera</taxon>
        <taxon>Panheteroptera</taxon>
        <taxon>Cimicomorpha</taxon>
        <taxon>Cimicidae</taxon>
        <taxon>Cimex</taxon>
    </lineage>
</organism>
<keyword evidence="1" id="KW-0479">Metal-binding</keyword>
<feature type="domain" description="Tudor" evidence="9">
    <location>
        <begin position="541"/>
        <end position="597"/>
    </location>
</feature>
<dbReference type="InterPro" id="IPR002893">
    <property type="entry name" value="Znf_MYND"/>
</dbReference>
<dbReference type="Pfam" id="PF00567">
    <property type="entry name" value="TUDOR"/>
    <property type="match status" value="5"/>
</dbReference>
<dbReference type="InterPro" id="IPR000504">
    <property type="entry name" value="RRM_dom"/>
</dbReference>
<dbReference type="OrthoDB" id="6600247at2759"/>
<dbReference type="SUPFAM" id="SSF54928">
    <property type="entry name" value="RNA-binding domain, RBD"/>
    <property type="match status" value="1"/>
</dbReference>
<evidence type="ECO:0000256" key="6">
    <source>
        <dbReference type="PROSITE-ProRule" id="PRU00176"/>
    </source>
</evidence>
<evidence type="ECO:0000259" key="10">
    <source>
        <dbReference type="PROSITE" id="PS50865"/>
    </source>
</evidence>
<dbReference type="Pfam" id="PF01753">
    <property type="entry name" value="zf-MYND"/>
    <property type="match status" value="1"/>
</dbReference>
<evidence type="ECO:0000256" key="7">
    <source>
        <dbReference type="SAM" id="MobiDB-lite"/>
    </source>
</evidence>
<evidence type="ECO:0000313" key="11">
    <source>
        <dbReference type="EnsemblMetazoa" id="XP_014261736.1"/>
    </source>
</evidence>
<feature type="domain" description="Tudor" evidence="9">
    <location>
        <begin position="1277"/>
        <end position="1339"/>
    </location>
</feature>
<dbReference type="PANTHER" id="PTHR22948">
    <property type="entry name" value="TUDOR DOMAIN CONTAINING PROTEIN"/>
    <property type="match status" value="1"/>
</dbReference>
<name>A0A8I6SB54_CIMLE</name>
<dbReference type="GO" id="GO:0008270">
    <property type="term" value="F:zinc ion binding"/>
    <property type="evidence" value="ECO:0007669"/>
    <property type="project" value="UniProtKB-KW"/>
</dbReference>
<dbReference type="FunFam" id="2.30.30.140:FF:000018">
    <property type="entry name" value="Serine/threonine-protein kinase 31"/>
    <property type="match status" value="1"/>
</dbReference>
<feature type="compositionally biased region" description="Basic and acidic residues" evidence="7">
    <location>
        <begin position="376"/>
        <end position="392"/>
    </location>
</feature>
<evidence type="ECO:0000256" key="3">
    <source>
        <dbReference type="ARBA" id="ARBA00022833"/>
    </source>
</evidence>
<dbReference type="SUPFAM" id="SSF63748">
    <property type="entry name" value="Tudor/PWWP/MBT"/>
    <property type="match status" value="5"/>
</dbReference>
<dbReference type="InterPro" id="IPR002999">
    <property type="entry name" value="Tudor"/>
</dbReference>
<dbReference type="GO" id="GO:0003723">
    <property type="term" value="F:RNA binding"/>
    <property type="evidence" value="ECO:0007669"/>
    <property type="project" value="UniProtKB-UniRule"/>
</dbReference>
<dbReference type="InterPro" id="IPR050621">
    <property type="entry name" value="Tudor_domain_containing"/>
</dbReference>
<dbReference type="Gene3D" id="2.40.50.90">
    <property type="match status" value="2"/>
</dbReference>
<feature type="domain" description="RRM" evidence="8">
    <location>
        <begin position="55"/>
        <end position="128"/>
    </location>
</feature>
<dbReference type="InterPro" id="IPR035437">
    <property type="entry name" value="SNase_OB-fold_sf"/>
</dbReference>
<dbReference type="GeneID" id="106673878"/>
<dbReference type="PROSITE" id="PS50304">
    <property type="entry name" value="TUDOR"/>
    <property type="match status" value="4"/>
</dbReference>
<accession>A0A8I6SB54</accession>
<dbReference type="RefSeq" id="XP_014261736.1">
    <property type="nucleotide sequence ID" value="XM_014406250.2"/>
</dbReference>
<feature type="compositionally biased region" description="Basic and acidic residues" evidence="7">
    <location>
        <begin position="409"/>
        <end position="423"/>
    </location>
</feature>
<dbReference type="SMART" id="SM00360">
    <property type="entry name" value="RRM"/>
    <property type="match status" value="1"/>
</dbReference>
<feature type="domain" description="MYND-type" evidence="10">
    <location>
        <begin position="294"/>
        <end position="329"/>
    </location>
</feature>
<evidence type="ECO:0000259" key="8">
    <source>
        <dbReference type="PROSITE" id="PS50102"/>
    </source>
</evidence>